<proteinExistence type="predicted"/>
<gene>
    <name evidence="1" type="ORF">S03H2_31047</name>
</gene>
<protein>
    <submittedName>
        <fullName evidence="1">Uncharacterized protein</fullName>
    </submittedName>
</protein>
<accession>X1ISF5</accession>
<comment type="caution">
    <text evidence="1">The sequence shown here is derived from an EMBL/GenBank/DDBJ whole genome shotgun (WGS) entry which is preliminary data.</text>
</comment>
<evidence type="ECO:0000313" key="1">
    <source>
        <dbReference type="EMBL" id="GAH60448.1"/>
    </source>
</evidence>
<name>X1ISF5_9ZZZZ</name>
<reference evidence="1" key="1">
    <citation type="journal article" date="2014" name="Front. Microbiol.">
        <title>High frequency of phylogenetically diverse reductive dehalogenase-homologous genes in deep subseafloor sedimentary metagenomes.</title>
        <authorList>
            <person name="Kawai M."/>
            <person name="Futagami T."/>
            <person name="Toyoda A."/>
            <person name="Takaki Y."/>
            <person name="Nishi S."/>
            <person name="Hori S."/>
            <person name="Arai W."/>
            <person name="Tsubouchi T."/>
            <person name="Morono Y."/>
            <person name="Uchiyama I."/>
            <person name="Ito T."/>
            <person name="Fujiyama A."/>
            <person name="Inagaki F."/>
            <person name="Takami H."/>
        </authorList>
    </citation>
    <scope>NUCLEOTIDE SEQUENCE</scope>
    <source>
        <strain evidence="1">Expedition CK06-06</strain>
    </source>
</reference>
<dbReference type="AlphaFoldDB" id="X1ISF5"/>
<dbReference type="EMBL" id="BARU01018807">
    <property type="protein sequence ID" value="GAH60448.1"/>
    <property type="molecule type" value="Genomic_DNA"/>
</dbReference>
<sequence>MDDRKAAVLKAGLLQRADKYIQASFRYAILRRFPADLNTLDLKSLLAYMVEKQPCGTADIQKAAAVGAPGPQPLKIDIL</sequence>
<organism evidence="1">
    <name type="scientific">marine sediment metagenome</name>
    <dbReference type="NCBI Taxonomy" id="412755"/>
    <lineage>
        <taxon>unclassified sequences</taxon>
        <taxon>metagenomes</taxon>
        <taxon>ecological metagenomes</taxon>
    </lineage>
</organism>